<feature type="transmembrane region" description="Helical" evidence="7">
    <location>
        <begin position="206"/>
        <end position="226"/>
    </location>
</feature>
<dbReference type="InterPro" id="IPR000620">
    <property type="entry name" value="EamA_dom"/>
</dbReference>
<proteinExistence type="inferred from homology"/>
<evidence type="ECO:0000313" key="10">
    <source>
        <dbReference type="Proteomes" id="UP000758701"/>
    </source>
</evidence>
<evidence type="ECO:0000256" key="4">
    <source>
        <dbReference type="ARBA" id="ARBA00022989"/>
    </source>
</evidence>
<evidence type="ECO:0000256" key="2">
    <source>
        <dbReference type="ARBA" id="ARBA00007362"/>
    </source>
</evidence>
<dbReference type="InterPro" id="IPR050638">
    <property type="entry name" value="AA-Vitamin_Transporters"/>
</dbReference>
<dbReference type="PANTHER" id="PTHR32322">
    <property type="entry name" value="INNER MEMBRANE TRANSPORTER"/>
    <property type="match status" value="1"/>
</dbReference>
<feature type="transmembrane region" description="Helical" evidence="7">
    <location>
        <begin position="65"/>
        <end position="84"/>
    </location>
</feature>
<evidence type="ECO:0000256" key="3">
    <source>
        <dbReference type="ARBA" id="ARBA00022692"/>
    </source>
</evidence>
<feature type="transmembrane region" description="Helical" evidence="7">
    <location>
        <begin position="118"/>
        <end position="138"/>
    </location>
</feature>
<comment type="caution">
    <text evidence="9">The sequence shown here is derived from an EMBL/GenBank/DDBJ whole genome shotgun (WGS) entry which is preliminary data.</text>
</comment>
<feature type="transmembrane region" description="Helical" evidence="7">
    <location>
        <begin position="90"/>
        <end position="111"/>
    </location>
</feature>
<accession>A0ABS7WCU2</accession>
<feature type="transmembrane region" description="Helical" evidence="7">
    <location>
        <begin position="144"/>
        <end position="163"/>
    </location>
</feature>
<comment type="subcellular location">
    <subcellularLocation>
        <location evidence="1">Membrane</location>
        <topology evidence="1">Multi-pass membrane protein</topology>
    </subcellularLocation>
</comment>
<dbReference type="Pfam" id="PF00892">
    <property type="entry name" value="EamA"/>
    <property type="match status" value="2"/>
</dbReference>
<keyword evidence="5 7" id="KW-0472">Membrane</keyword>
<evidence type="ECO:0000256" key="7">
    <source>
        <dbReference type="SAM" id="Phobius"/>
    </source>
</evidence>
<keyword evidence="4 7" id="KW-1133">Transmembrane helix</keyword>
<evidence type="ECO:0000256" key="6">
    <source>
        <dbReference type="SAM" id="MobiDB-lite"/>
    </source>
</evidence>
<feature type="transmembrane region" description="Helical" evidence="7">
    <location>
        <begin position="35"/>
        <end position="53"/>
    </location>
</feature>
<feature type="domain" description="EamA" evidence="8">
    <location>
        <begin position="145"/>
        <end position="275"/>
    </location>
</feature>
<dbReference type="RefSeq" id="WP_224310280.1">
    <property type="nucleotide sequence ID" value="NZ_JAHSST010000024.1"/>
</dbReference>
<feature type="region of interest" description="Disordered" evidence="6">
    <location>
        <begin position="282"/>
        <end position="305"/>
    </location>
</feature>
<sequence length="305" mass="30815">MEGTLRWAALTAVAPVAWGANYYVTRQFLPADQPLWGAALRALPAGCLLLLAARQRPRGVWWGRSAVLGVLNTSAFFVFVYVASQTLATSTASMVMALSPLALTLGAWLLLAERPSPAHLVAAAVGPAGVVLMLGGPGAQTRPAGILASVAAMLVSTAGYLLSKRWDSGPGVLSVTAWQLTCGGVVLLVLAAVTEGAPPPVGGAAVAAYAYTSLVATALAFLAWFTGLRRLSAGTVGLLGLLNPVTGVLLGLSLADERLGVPQVAGMVLVLAAVLCGRPRAAAPGGRTGKAPQARAAGRPGGLAD</sequence>
<dbReference type="InterPro" id="IPR037185">
    <property type="entry name" value="EmrE-like"/>
</dbReference>
<dbReference type="Proteomes" id="UP000758701">
    <property type="component" value="Unassembled WGS sequence"/>
</dbReference>
<feature type="transmembrane region" description="Helical" evidence="7">
    <location>
        <begin position="260"/>
        <end position="277"/>
    </location>
</feature>
<organism evidence="9 10">
    <name type="scientific">Streptomyces olivaceus</name>
    <dbReference type="NCBI Taxonomy" id="47716"/>
    <lineage>
        <taxon>Bacteria</taxon>
        <taxon>Bacillati</taxon>
        <taxon>Actinomycetota</taxon>
        <taxon>Actinomycetes</taxon>
        <taxon>Kitasatosporales</taxon>
        <taxon>Streptomycetaceae</taxon>
        <taxon>Streptomyces</taxon>
    </lineage>
</organism>
<feature type="compositionally biased region" description="Low complexity" evidence="6">
    <location>
        <begin position="289"/>
        <end position="298"/>
    </location>
</feature>
<dbReference type="Gene3D" id="1.10.3730.20">
    <property type="match status" value="1"/>
</dbReference>
<feature type="domain" description="EamA" evidence="8">
    <location>
        <begin position="7"/>
        <end position="134"/>
    </location>
</feature>
<comment type="similarity">
    <text evidence="2">Belongs to the EamA transporter family.</text>
</comment>
<dbReference type="SUPFAM" id="SSF103481">
    <property type="entry name" value="Multidrug resistance efflux transporter EmrE"/>
    <property type="match status" value="2"/>
</dbReference>
<feature type="transmembrane region" description="Helical" evidence="7">
    <location>
        <begin position="175"/>
        <end position="194"/>
    </location>
</feature>
<dbReference type="PANTHER" id="PTHR32322:SF2">
    <property type="entry name" value="EAMA DOMAIN-CONTAINING PROTEIN"/>
    <property type="match status" value="1"/>
</dbReference>
<evidence type="ECO:0000313" key="9">
    <source>
        <dbReference type="EMBL" id="MBZ6155759.1"/>
    </source>
</evidence>
<reference evidence="9 10" key="1">
    <citation type="submission" date="2021-06" db="EMBL/GenBank/DDBJ databases">
        <title>Ecological speciation of a Streptomyces species isolated from different habitats and geographic origins.</title>
        <authorList>
            <person name="Wang J."/>
        </authorList>
    </citation>
    <scope>NUCLEOTIDE SEQUENCE [LARGE SCALE GENOMIC DNA]</scope>
    <source>
        <strain evidence="9 10">FXJ8.012</strain>
    </source>
</reference>
<keyword evidence="10" id="KW-1185">Reference proteome</keyword>
<gene>
    <name evidence="9" type="ORF">KVH32_32035</name>
</gene>
<protein>
    <submittedName>
        <fullName evidence="9">DMT family transporter</fullName>
    </submittedName>
</protein>
<evidence type="ECO:0000259" key="8">
    <source>
        <dbReference type="Pfam" id="PF00892"/>
    </source>
</evidence>
<evidence type="ECO:0000256" key="5">
    <source>
        <dbReference type="ARBA" id="ARBA00023136"/>
    </source>
</evidence>
<feature type="transmembrane region" description="Helical" evidence="7">
    <location>
        <begin position="233"/>
        <end position="254"/>
    </location>
</feature>
<name>A0ABS7WCU2_STROV</name>
<evidence type="ECO:0000256" key="1">
    <source>
        <dbReference type="ARBA" id="ARBA00004141"/>
    </source>
</evidence>
<dbReference type="EMBL" id="JAHSTP010000019">
    <property type="protein sequence ID" value="MBZ6155759.1"/>
    <property type="molecule type" value="Genomic_DNA"/>
</dbReference>
<keyword evidence="3 7" id="KW-0812">Transmembrane</keyword>